<dbReference type="InterPro" id="IPR011701">
    <property type="entry name" value="MFS"/>
</dbReference>
<dbReference type="Proteomes" id="UP001597018">
    <property type="component" value="Unassembled WGS sequence"/>
</dbReference>
<evidence type="ECO:0000256" key="3">
    <source>
        <dbReference type="ARBA" id="ARBA00022692"/>
    </source>
</evidence>
<gene>
    <name evidence="8" type="ORF">ACFQ16_22530</name>
</gene>
<keyword evidence="5 6" id="KW-0472">Membrane</keyword>
<feature type="transmembrane region" description="Helical" evidence="6">
    <location>
        <begin position="86"/>
        <end position="104"/>
    </location>
</feature>
<proteinExistence type="predicted"/>
<dbReference type="PANTHER" id="PTHR43124:SF3">
    <property type="entry name" value="CHLORAMPHENICOL EFFLUX PUMP RV0191"/>
    <property type="match status" value="1"/>
</dbReference>
<keyword evidence="4 6" id="KW-1133">Transmembrane helix</keyword>
<feature type="domain" description="Major facilitator superfamily (MFS) profile" evidence="7">
    <location>
        <begin position="20"/>
        <end position="423"/>
    </location>
</feature>
<feature type="transmembrane region" description="Helical" evidence="6">
    <location>
        <begin position="302"/>
        <end position="321"/>
    </location>
</feature>
<feature type="transmembrane region" description="Helical" evidence="6">
    <location>
        <begin position="268"/>
        <end position="290"/>
    </location>
</feature>
<dbReference type="Gene3D" id="1.20.1250.20">
    <property type="entry name" value="MFS general substrate transporter like domains"/>
    <property type="match status" value="1"/>
</dbReference>
<keyword evidence="3 6" id="KW-0812">Transmembrane</keyword>
<sequence>MKLSYVRELSEYPTGSRRVRILSMAVLASLIGSYEGQIAPVVPLLTRDLGISLVTYGAVSAVALTVGAVAAAVGGRLTDRWGRVRVLVPLMLLTAVLCYGMALVDSAAELLVARAVLAIVDGMVMAATAPLVRDFSPRTGRAQAFGFWTWGPVGANFLAAAIAGLTLPLLDDQWRSQFVIMGTISLVVSAVIACNIADLAPALRARIQRTEHASLSGADTARPVRMRTLFGHRAMWAHVVGISVWLVLYLTLSLFGQSMLSDTFGLDAASASAVMSGFWVLNLGTLVVVGRLSDRLQLRKPFIAAGTAVAVVMTGYLVVLMGEPSIALPRLLVTGALLGAGMGTAYAPWMAAFSENTEDIDPRLQGSAWGVYNFLARAVAVAVAVLMPRVVAVGGWSVWLVVCLACLAVFLPVTALFRGPWRRRPDLPHRATSPAAQDRPRGER</sequence>
<dbReference type="InterPro" id="IPR036259">
    <property type="entry name" value="MFS_trans_sf"/>
</dbReference>
<accession>A0ABW3FVS4</accession>
<comment type="caution">
    <text evidence="8">The sequence shown here is derived from an EMBL/GenBank/DDBJ whole genome shotgun (WGS) entry which is preliminary data.</text>
</comment>
<dbReference type="SUPFAM" id="SSF103473">
    <property type="entry name" value="MFS general substrate transporter"/>
    <property type="match status" value="1"/>
</dbReference>
<reference evidence="9" key="1">
    <citation type="journal article" date="2019" name="Int. J. Syst. Evol. Microbiol.">
        <title>The Global Catalogue of Microorganisms (GCM) 10K type strain sequencing project: providing services to taxonomists for standard genome sequencing and annotation.</title>
        <authorList>
            <consortium name="The Broad Institute Genomics Platform"/>
            <consortium name="The Broad Institute Genome Sequencing Center for Infectious Disease"/>
            <person name="Wu L."/>
            <person name="Ma J."/>
        </authorList>
    </citation>
    <scope>NUCLEOTIDE SEQUENCE [LARGE SCALE GENOMIC DNA]</scope>
    <source>
        <strain evidence="9">CCUG 56401</strain>
    </source>
</reference>
<feature type="transmembrane region" description="Helical" evidence="6">
    <location>
        <begin position="327"/>
        <end position="349"/>
    </location>
</feature>
<dbReference type="RefSeq" id="WP_263252354.1">
    <property type="nucleotide sequence ID" value="NZ_BAABLT010000054.1"/>
</dbReference>
<feature type="transmembrane region" description="Helical" evidence="6">
    <location>
        <begin position="370"/>
        <end position="390"/>
    </location>
</feature>
<protein>
    <submittedName>
        <fullName evidence="8">MFS transporter</fullName>
    </submittedName>
</protein>
<evidence type="ECO:0000259" key="7">
    <source>
        <dbReference type="PROSITE" id="PS50850"/>
    </source>
</evidence>
<dbReference type="InterPro" id="IPR050189">
    <property type="entry name" value="MFS_Efflux_Transporters"/>
</dbReference>
<evidence type="ECO:0000256" key="4">
    <source>
        <dbReference type="ARBA" id="ARBA00022989"/>
    </source>
</evidence>
<evidence type="ECO:0000256" key="6">
    <source>
        <dbReference type="SAM" id="Phobius"/>
    </source>
</evidence>
<feature type="transmembrane region" description="Helical" evidence="6">
    <location>
        <begin position="396"/>
        <end position="417"/>
    </location>
</feature>
<organism evidence="8 9">
    <name type="scientific">Saccharopolyspora rosea</name>
    <dbReference type="NCBI Taxonomy" id="524884"/>
    <lineage>
        <taxon>Bacteria</taxon>
        <taxon>Bacillati</taxon>
        <taxon>Actinomycetota</taxon>
        <taxon>Actinomycetes</taxon>
        <taxon>Pseudonocardiales</taxon>
        <taxon>Pseudonocardiaceae</taxon>
        <taxon>Saccharopolyspora</taxon>
    </lineage>
</organism>
<feature type="transmembrane region" description="Helical" evidence="6">
    <location>
        <begin position="235"/>
        <end position="256"/>
    </location>
</feature>
<feature type="transmembrane region" description="Helical" evidence="6">
    <location>
        <begin position="54"/>
        <end position="74"/>
    </location>
</feature>
<dbReference type="CDD" id="cd06174">
    <property type="entry name" value="MFS"/>
    <property type="match status" value="1"/>
</dbReference>
<dbReference type="EMBL" id="JBHTIW010000022">
    <property type="protein sequence ID" value="MFD0922531.1"/>
    <property type="molecule type" value="Genomic_DNA"/>
</dbReference>
<evidence type="ECO:0000313" key="8">
    <source>
        <dbReference type="EMBL" id="MFD0922531.1"/>
    </source>
</evidence>
<keyword evidence="2" id="KW-1003">Cell membrane</keyword>
<evidence type="ECO:0000256" key="1">
    <source>
        <dbReference type="ARBA" id="ARBA00004651"/>
    </source>
</evidence>
<name>A0ABW3FVS4_9PSEU</name>
<evidence type="ECO:0000313" key="9">
    <source>
        <dbReference type="Proteomes" id="UP001597018"/>
    </source>
</evidence>
<evidence type="ECO:0000256" key="2">
    <source>
        <dbReference type="ARBA" id="ARBA00022475"/>
    </source>
</evidence>
<feature type="transmembrane region" description="Helical" evidence="6">
    <location>
        <begin position="144"/>
        <end position="166"/>
    </location>
</feature>
<keyword evidence="9" id="KW-1185">Reference proteome</keyword>
<feature type="transmembrane region" description="Helical" evidence="6">
    <location>
        <begin position="110"/>
        <end position="132"/>
    </location>
</feature>
<comment type="subcellular location">
    <subcellularLocation>
        <location evidence="1">Cell membrane</location>
        <topology evidence="1">Multi-pass membrane protein</topology>
    </subcellularLocation>
</comment>
<dbReference type="InterPro" id="IPR020846">
    <property type="entry name" value="MFS_dom"/>
</dbReference>
<feature type="transmembrane region" description="Helical" evidence="6">
    <location>
        <begin position="21"/>
        <end position="42"/>
    </location>
</feature>
<dbReference type="PROSITE" id="PS50850">
    <property type="entry name" value="MFS"/>
    <property type="match status" value="1"/>
</dbReference>
<dbReference type="PANTHER" id="PTHR43124">
    <property type="entry name" value="PURINE EFFLUX PUMP PBUE"/>
    <property type="match status" value="1"/>
</dbReference>
<dbReference type="Pfam" id="PF07690">
    <property type="entry name" value="MFS_1"/>
    <property type="match status" value="1"/>
</dbReference>
<feature type="transmembrane region" description="Helical" evidence="6">
    <location>
        <begin position="178"/>
        <end position="200"/>
    </location>
</feature>
<evidence type="ECO:0000256" key="5">
    <source>
        <dbReference type="ARBA" id="ARBA00023136"/>
    </source>
</evidence>